<feature type="DNA-binding region" description="H-T-H motif" evidence="2">
    <location>
        <begin position="27"/>
        <end position="46"/>
    </location>
</feature>
<dbReference type="InterPro" id="IPR050109">
    <property type="entry name" value="HTH-type_TetR-like_transc_reg"/>
</dbReference>
<dbReference type="PANTHER" id="PTHR30055">
    <property type="entry name" value="HTH-TYPE TRANSCRIPTIONAL REGULATOR RUTR"/>
    <property type="match status" value="1"/>
</dbReference>
<evidence type="ECO:0000256" key="2">
    <source>
        <dbReference type="PROSITE-ProRule" id="PRU00335"/>
    </source>
</evidence>
<sequence>MSRAETPEKVLDAAETLFAQRGYHGVSLRQIAQEAKVAVSLVQYHFANKEELFGAVLGRRIAVINYERLQRLDAVEQRSKGQPELQDVLRAFLEPTLLFSRNKAQGGQQYAQLIAQISNDPQPHARRVSREHSDPIARQTIRVLAKALPHMDQKTLTWCYLFSVGAMVSAMSPTGRIRTISEERNDPDDTTELIQLLVTFLTGGFQATYATYPTYPTADTTNAAHQA</sequence>
<reference evidence="4 5" key="1">
    <citation type="submission" date="2024-06" db="EMBL/GenBank/DDBJ databases">
        <title>Sorghum-associated microbial communities from plants grown in Nebraska, USA.</title>
        <authorList>
            <person name="Schachtman D."/>
        </authorList>
    </citation>
    <scope>NUCLEOTIDE SEQUENCE [LARGE SCALE GENOMIC DNA]</scope>
    <source>
        <strain evidence="4 5">2709</strain>
    </source>
</reference>
<name>A0ABV2QHG0_9BURK</name>
<dbReference type="InterPro" id="IPR001647">
    <property type="entry name" value="HTH_TetR"/>
</dbReference>
<dbReference type="PROSITE" id="PS50977">
    <property type="entry name" value="HTH_TETR_2"/>
    <property type="match status" value="1"/>
</dbReference>
<dbReference type="InterPro" id="IPR009057">
    <property type="entry name" value="Homeodomain-like_sf"/>
</dbReference>
<dbReference type="EMBL" id="JBEPSH010000021">
    <property type="protein sequence ID" value="MET4580493.1"/>
    <property type="molecule type" value="Genomic_DNA"/>
</dbReference>
<evidence type="ECO:0000313" key="4">
    <source>
        <dbReference type="EMBL" id="MET4580493.1"/>
    </source>
</evidence>
<dbReference type="SUPFAM" id="SSF46689">
    <property type="entry name" value="Homeodomain-like"/>
    <property type="match status" value="1"/>
</dbReference>
<evidence type="ECO:0000256" key="1">
    <source>
        <dbReference type="ARBA" id="ARBA00023125"/>
    </source>
</evidence>
<dbReference type="SUPFAM" id="SSF48498">
    <property type="entry name" value="Tetracyclin repressor-like, C-terminal domain"/>
    <property type="match status" value="1"/>
</dbReference>
<organism evidence="4 5">
    <name type="scientific">Ottowia thiooxydans</name>
    <dbReference type="NCBI Taxonomy" id="219182"/>
    <lineage>
        <taxon>Bacteria</taxon>
        <taxon>Pseudomonadati</taxon>
        <taxon>Pseudomonadota</taxon>
        <taxon>Betaproteobacteria</taxon>
        <taxon>Burkholderiales</taxon>
        <taxon>Comamonadaceae</taxon>
        <taxon>Ottowia</taxon>
    </lineage>
</organism>
<comment type="caution">
    <text evidence="4">The sequence shown here is derived from an EMBL/GenBank/DDBJ whole genome shotgun (WGS) entry which is preliminary data.</text>
</comment>
<dbReference type="RefSeq" id="WP_354449469.1">
    <property type="nucleotide sequence ID" value="NZ_JBEPSH010000021.1"/>
</dbReference>
<feature type="domain" description="HTH tetR-type" evidence="3">
    <location>
        <begin position="4"/>
        <end position="64"/>
    </location>
</feature>
<keyword evidence="5" id="KW-1185">Reference proteome</keyword>
<dbReference type="PRINTS" id="PR00455">
    <property type="entry name" value="HTHTETR"/>
</dbReference>
<evidence type="ECO:0000259" key="3">
    <source>
        <dbReference type="PROSITE" id="PS50977"/>
    </source>
</evidence>
<evidence type="ECO:0000313" key="5">
    <source>
        <dbReference type="Proteomes" id="UP001549320"/>
    </source>
</evidence>
<dbReference type="Gene3D" id="1.10.357.10">
    <property type="entry name" value="Tetracycline Repressor, domain 2"/>
    <property type="match status" value="1"/>
</dbReference>
<dbReference type="InterPro" id="IPR036271">
    <property type="entry name" value="Tet_transcr_reg_TetR-rel_C_sf"/>
</dbReference>
<protein>
    <submittedName>
        <fullName evidence="4">AcrR family transcriptional regulator</fullName>
    </submittedName>
</protein>
<dbReference type="Proteomes" id="UP001549320">
    <property type="component" value="Unassembled WGS sequence"/>
</dbReference>
<dbReference type="PANTHER" id="PTHR30055:SF235">
    <property type="entry name" value="TRANSCRIPTIONAL REGULATORY PROTEIN"/>
    <property type="match status" value="1"/>
</dbReference>
<gene>
    <name evidence="4" type="ORF">ABIE13_005640</name>
</gene>
<accession>A0ABV2QHG0</accession>
<dbReference type="Pfam" id="PF17939">
    <property type="entry name" value="TetR_C_30"/>
    <property type="match status" value="1"/>
</dbReference>
<dbReference type="Pfam" id="PF00440">
    <property type="entry name" value="TetR_N"/>
    <property type="match status" value="1"/>
</dbReference>
<proteinExistence type="predicted"/>
<keyword evidence="1 2" id="KW-0238">DNA-binding</keyword>
<dbReference type="InterPro" id="IPR041586">
    <property type="entry name" value="PsrA_TetR_C"/>
</dbReference>